<dbReference type="EMBL" id="JACAZF010000002">
    <property type="protein sequence ID" value="KAF7311898.1"/>
    <property type="molecule type" value="Genomic_DNA"/>
</dbReference>
<dbReference type="InterPro" id="IPR032675">
    <property type="entry name" value="LRR_dom_sf"/>
</dbReference>
<sequence length="523" mass="59004">MDSHLRISNPHLAESGFDGPAMQQSSSIATLPTELLVAVLDQCPDIVPDGPDFQSAHFLAYARLAQVCRRWRDVLLDRPQYWSHVVLSKPRWAEEMLLRSKTAPLTVGLNFGASSPESATARTMLFERFDRVKEIRIKRALYSGDPPVFSQPAPMLERLYIRISTGYIYHFRDNVFAGGEAPRLRHLSLDNCVLPKECRALWRGLTSLELTRIAHKANALIHELLGFLRDNAPRLRVLTLNKVVENRHSDLTARESAKRNPIRLEELEELTLRPGNWACTTFLQCAVLPKMRRLVLEICPGDPDERGIWEVLDGVGPGSRICSLELRDTVLPGEDDQIAFEMRLHATELETSVPVFTIRFVPTTVQDRREHWREKLISAMLTHSLPPEHGQLTALTIACNDLDWAVAGLLRQHSIRNIIFYRSPSTFLSALAAHSSLQPNSDQPPLSGLLRLAFVGIVFAHARASKTHHTPVFLDWLSHRLDEHKLEQLNFDYCTSDNGAPYPPADARPALAELVGRLVVLEN</sequence>
<keyword evidence="3" id="KW-1185">Reference proteome</keyword>
<dbReference type="RefSeq" id="XP_037224006.1">
    <property type="nucleotide sequence ID" value="XM_037358911.1"/>
</dbReference>
<dbReference type="AlphaFoldDB" id="A0A8H6WEI8"/>
<evidence type="ECO:0000313" key="2">
    <source>
        <dbReference type="EMBL" id="KAF7311898.1"/>
    </source>
</evidence>
<protein>
    <recommendedName>
        <fullName evidence="1">F-box domain-containing protein</fullName>
    </recommendedName>
</protein>
<dbReference type="GeneID" id="59341427"/>
<accession>A0A8H6WEI8</accession>
<proteinExistence type="predicted"/>
<evidence type="ECO:0000313" key="3">
    <source>
        <dbReference type="Proteomes" id="UP000636479"/>
    </source>
</evidence>
<dbReference type="InterPro" id="IPR001810">
    <property type="entry name" value="F-box_dom"/>
</dbReference>
<dbReference type="Gene3D" id="3.80.10.10">
    <property type="entry name" value="Ribonuclease Inhibitor"/>
    <property type="match status" value="1"/>
</dbReference>
<reference evidence="2" key="1">
    <citation type="submission" date="2020-05" db="EMBL/GenBank/DDBJ databases">
        <title>Mycena genomes resolve the evolution of fungal bioluminescence.</title>
        <authorList>
            <person name="Tsai I.J."/>
        </authorList>
    </citation>
    <scope>NUCLEOTIDE SEQUENCE</scope>
    <source>
        <strain evidence="2">171206Taipei</strain>
    </source>
</reference>
<evidence type="ECO:0000259" key="1">
    <source>
        <dbReference type="Pfam" id="PF12937"/>
    </source>
</evidence>
<feature type="domain" description="F-box" evidence="1">
    <location>
        <begin position="28"/>
        <end position="87"/>
    </location>
</feature>
<comment type="caution">
    <text evidence="2">The sequence shown here is derived from an EMBL/GenBank/DDBJ whole genome shotgun (WGS) entry which is preliminary data.</text>
</comment>
<dbReference type="SUPFAM" id="SSF52047">
    <property type="entry name" value="RNI-like"/>
    <property type="match status" value="1"/>
</dbReference>
<dbReference type="Proteomes" id="UP000636479">
    <property type="component" value="Unassembled WGS sequence"/>
</dbReference>
<name>A0A8H6WEI8_9AGAR</name>
<organism evidence="2 3">
    <name type="scientific">Mycena indigotica</name>
    <dbReference type="NCBI Taxonomy" id="2126181"/>
    <lineage>
        <taxon>Eukaryota</taxon>
        <taxon>Fungi</taxon>
        <taxon>Dikarya</taxon>
        <taxon>Basidiomycota</taxon>
        <taxon>Agaricomycotina</taxon>
        <taxon>Agaricomycetes</taxon>
        <taxon>Agaricomycetidae</taxon>
        <taxon>Agaricales</taxon>
        <taxon>Marasmiineae</taxon>
        <taxon>Mycenaceae</taxon>
        <taxon>Mycena</taxon>
    </lineage>
</organism>
<gene>
    <name evidence="2" type="ORF">MIND_00201000</name>
</gene>
<dbReference type="Gene3D" id="1.20.1280.50">
    <property type="match status" value="1"/>
</dbReference>
<dbReference type="OrthoDB" id="3172239at2759"/>
<dbReference type="Pfam" id="PF12937">
    <property type="entry name" value="F-box-like"/>
    <property type="match status" value="1"/>
</dbReference>